<feature type="compositionally biased region" description="Polar residues" evidence="7">
    <location>
        <begin position="216"/>
        <end position="227"/>
    </location>
</feature>
<reference evidence="9" key="1">
    <citation type="submission" date="2022-11" db="EMBL/GenBank/DDBJ databases">
        <authorList>
            <person name="Petersen C."/>
        </authorList>
    </citation>
    <scope>NUCLEOTIDE SEQUENCE</scope>
    <source>
        <strain evidence="9">IBT 16849</strain>
    </source>
</reference>
<feature type="compositionally biased region" description="Basic and acidic residues" evidence="7">
    <location>
        <begin position="177"/>
        <end position="187"/>
    </location>
</feature>
<name>A0A9W9JBZ7_9EURO</name>
<dbReference type="PANTHER" id="PTHR21225">
    <property type="entry name" value="PHOSPHO-2-DEHYDRO-3-DEOXYHEPTONATE ALDOLASE DAHP SYNTHETASE"/>
    <property type="match status" value="1"/>
</dbReference>
<feature type="domain" description="DAHP synthetase I/KDSA" evidence="8">
    <location>
        <begin position="850"/>
        <end position="1148"/>
    </location>
</feature>
<protein>
    <recommendedName>
        <fullName evidence="2">3-deoxy-7-phosphoheptulonate synthase</fullName>
        <ecNumber evidence="2">2.5.1.54</ecNumber>
    </recommendedName>
</protein>
<feature type="region of interest" description="Disordered" evidence="7">
    <location>
        <begin position="1"/>
        <end position="315"/>
    </location>
</feature>
<evidence type="ECO:0000259" key="8">
    <source>
        <dbReference type="Pfam" id="PF00793"/>
    </source>
</evidence>
<keyword evidence="5" id="KW-0057">Aromatic amino acid biosynthesis</keyword>
<dbReference type="EC" id="2.5.1.54" evidence="2"/>
<dbReference type="Proteomes" id="UP001150879">
    <property type="component" value="Unassembled WGS sequence"/>
</dbReference>
<organism evidence="9 10">
    <name type="scientific">Penicillium cf. griseofulvum</name>
    <dbReference type="NCBI Taxonomy" id="2972120"/>
    <lineage>
        <taxon>Eukaryota</taxon>
        <taxon>Fungi</taxon>
        <taxon>Dikarya</taxon>
        <taxon>Ascomycota</taxon>
        <taxon>Pezizomycotina</taxon>
        <taxon>Eurotiomycetes</taxon>
        <taxon>Eurotiomycetidae</taxon>
        <taxon>Eurotiales</taxon>
        <taxon>Aspergillaceae</taxon>
        <taxon>Penicillium</taxon>
    </lineage>
</organism>
<dbReference type="Pfam" id="PF00793">
    <property type="entry name" value="DAHP_synth_1"/>
    <property type="match status" value="1"/>
</dbReference>
<feature type="region of interest" description="Disordered" evidence="7">
    <location>
        <begin position="511"/>
        <end position="592"/>
    </location>
</feature>
<evidence type="ECO:0000256" key="4">
    <source>
        <dbReference type="ARBA" id="ARBA00022679"/>
    </source>
</evidence>
<evidence type="ECO:0000256" key="3">
    <source>
        <dbReference type="ARBA" id="ARBA00022605"/>
    </source>
</evidence>
<comment type="similarity">
    <text evidence="1">Belongs to the class-I DAHP synthase family.</text>
</comment>
<evidence type="ECO:0000256" key="7">
    <source>
        <dbReference type="SAM" id="MobiDB-lite"/>
    </source>
</evidence>
<feature type="compositionally biased region" description="Polar residues" evidence="7">
    <location>
        <begin position="329"/>
        <end position="339"/>
    </location>
</feature>
<feature type="region of interest" description="Disordered" evidence="7">
    <location>
        <begin position="327"/>
        <end position="365"/>
    </location>
</feature>
<dbReference type="NCBIfam" id="NF009395">
    <property type="entry name" value="PRK12755.1"/>
    <property type="match status" value="1"/>
</dbReference>
<dbReference type="AlphaFoldDB" id="A0A9W9JBZ7"/>
<feature type="compositionally biased region" description="Basic and acidic residues" evidence="7">
    <location>
        <begin position="98"/>
        <end position="109"/>
    </location>
</feature>
<feature type="compositionally biased region" description="Basic and acidic residues" evidence="7">
    <location>
        <begin position="132"/>
        <end position="142"/>
    </location>
</feature>
<dbReference type="InterPro" id="IPR006218">
    <property type="entry name" value="DAHP1/KDSA"/>
</dbReference>
<evidence type="ECO:0000313" key="10">
    <source>
        <dbReference type="Proteomes" id="UP001150879"/>
    </source>
</evidence>
<evidence type="ECO:0000313" key="9">
    <source>
        <dbReference type="EMBL" id="KAJ5194279.1"/>
    </source>
</evidence>
<comment type="caution">
    <text evidence="9">The sequence shown here is derived from an EMBL/GenBank/DDBJ whole genome shotgun (WGS) entry which is preliminary data.</text>
</comment>
<evidence type="ECO:0000256" key="2">
    <source>
        <dbReference type="ARBA" id="ARBA00012694"/>
    </source>
</evidence>
<dbReference type="PANTHER" id="PTHR21225:SF18">
    <property type="entry name" value="PHOSPHO-2-DEHYDRO-3-DEOXYHEPTONATE ALDOLASE, PHENYLALANINE-INHIBITED"/>
    <property type="match status" value="1"/>
</dbReference>
<dbReference type="Gene3D" id="3.20.20.70">
    <property type="entry name" value="Aldolase class I"/>
    <property type="match status" value="1"/>
</dbReference>
<dbReference type="NCBIfam" id="TIGR00034">
    <property type="entry name" value="aroFGH"/>
    <property type="match status" value="1"/>
</dbReference>
<feature type="compositionally biased region" description="Polar residues" evidence="7">
    <location>
        <begin position="687"/>
        <end position="708"/>
    </location>
</feature>
<reference evidence="9" key="2">
    <citation type="journal article" date="2023" name="IMA Fungus">
        <title>Comparative genomic study of the Penicillium genus elucidates a diverse pangenome and 15 lateral gene transfer events.</title>
        <authorList>
            <person name="Petersen C."/>
            <person name="Sorensen T."/>
            <person name="Nielsen M.R."/>
            <person name="Sondergaard T.E."/>
            <person name="Sorensen J.L."/>
            <person name="Fitzpatrick D.A."/>
            <person name="Frisvad J.C."/>
            <person name="Nielsen K.L."/>
        </authorList>
    </citation>
    <scope>NUCLEOTIDE SEQUENCE</scope>
    <source>
        <strain evidence="9">IBT 16849</strain>
    </source>
</reference>
<dbReference type="InterPro" id="IPR013785">
    <property type="entry name" value="Aldolase_TIM"/>
</dbReference>
<feature type="compositionally biased region" description="Basic and acidic residues" evidence="7">
    <location>
        <begin position="35"/>
        <end position="51"/>
    </location>
</feature>
<keyword evidence="4" id="KW-0808">Transferase</keyword>
<dbReference type="GO" id="GO:0009073">
    <property type="term" value="P:aromatic amino acid family biosynthetic process"/>
    <property type="evidence" value="ECO:0007669"/>
    <property type="project" value="UniProtKB-KW"/>
</dbReference>
<feature type="compositionally biased region" description="Basic residues" evidence="7">
    <location>
        <begin position="52"/>
        <end position="61"/>
    </location>
</feature>
<dbReference type="GO" id="GO:0008652">
    <property type="term" value="P:amino acid biosynthetic process"/>
    <property type="evidence" value="ECO:0007669"/>
    <property type="project" value="UniProtKB-KW"/>
</dbReference>
<evidence type="ECO:0000256" key="5">
    <source>
        <dbReference type="ARBA" id="ARBA00023141"/>
    </source>
</evidence>
<accession>A0A9W9JBZ7</accession>
<evidence type="ECO:0000256" key="6">
    <source>
        <dbReference type="ARBA" id="ARBA00047508"/>
    </source>
</evidence>
<dbReference type="EMBL" id="JAPQKP010000004">
    <property type="protein sequence ID" value="KAJ5194279.1"/>
    <property type="molecule type" value="Genomic_DNA"/>
</dbReference>
<keyword evidence="3" id="KW-0028">Amino-acid biosynthesis</keyword>
<dbReference type="GO" id="GO:0005737">
    <property type="term" value="C:cytoplasm"/>
    <property type="evidence" value="ECO:0007669"/>
    <property type="project" value="TreeGrafter"/>
</dbReference>
<dbReference type="GO" id="GO:0003849">
    <property type="term" value="F:3-deoxy-7-phosphoheptulonate synthase activity"/>
    <property type="evidence" value="ECO:0007669"/>
    <property type="project" value="UniProtKB-EC"/>
</dbReference>
<proteinExistence type="inferred from homology"/>
<comment type="catalytic activity">
    <reaction evidence="6">
        <text>D-erythrose 4-phosphate + phosphoenolpyruvate + H2O = 7-phospho-2-dehydro-3-deoxy-D-arabino-heptonate + phosphate</text>
        <dbReference type="Rhea" id="RHEA:14717"/>
        <dbReference type="ChEBI" id="CHEBI:15377"/>
        <dbReference type="ChEBI" id="CHEBI:16897"/>
        <dbReference type="ChEBI" id="CHEBI:43474"/>
        <dbReference type="ChEBI" id="CHEBI:58394"/>
        <dbReference type="ChEBI" id="CHEBI:58702"/>
        <dbReference type="EC" id="2.5.1.54"/>
    </reaction>
</comment>
<evidence type="ECO:0000256" key="1">
    <source>
        <dbReference type="ARBA" id="ARBA00007985"/>
    </source>
</evidence>
<feature type="compositionally biased region" description="Polar residues" evidence="7">
    <location>
        <begin position="655"/>
        <end position="667"/>
    </location>
</feature>
<keyword evidence="10" id="KW-1185">Reference proteome</keyword>
<feature type="region of interest" description="Disordered" evidence="7">
    <location>
        <begin position="626"/>
        <end position="711"/>
    </location>
</feature>
<dbReference type="InterPro" id="IPR006219">
    <property type="entry name" value="DAHP_synth_1"/>
</dbReference>
<sequence length="1165" mass="127029">MKPARGSSTPIDPDTGSKAIVNDRATPGYGLTDPGRQEPKAHRSRPSESKIVRLKLTKPRPPKSNTQEVDWDEDLRPTPNEIVENKGIHGGTSVADTDPNRPKTADKNTRSKRPILSKPQTTLAKRRKSNTRKTDTGKEGGTREPQLPLVTLTASTLPPAVPLGNNGPSDMAPLDGQSKDYSTKRVIEASQPSSPTHGHDKHGNNSKGDVTVEIKSCTSVTTESSSDLGDYGKGPSRTSKVSILEHRAQSNGQTDKGKAVHVTSELSSSSDVDFKGPTTSRLTILEARALPKGQSSQTKAVHEKSHRKHRGRAESVGNKLMLALHGAEPSQNEPGNDQTAPLIISSDPVQPEESPPKHPSDQMPIDTVLEPPKIESVMDRTIPVEMHQSQTEFKTVNPALTTKTLLPKEETIGQGDDASFWQILGDDRLSTPGSSPEFETGNGLMGDGPSILDYHMEMEHILGFATLQPIRSASTTSSHVSNICESQAGSSLETSNAGKFDNLTAGQIEGRELSHTPESQKPLLTNESPMEPNSTSSQPPKSVPKTSIVDSNGSPRLMPQSGKSMVAPQFDLDFEKGHEETTSDTDTSLSEYDRELWTGSKDEGFMWTRFQRDMFLEYGIQTENLARSHPWPPHPRQKHQPSLSQEDTADGANSEKASTTRPSSSQRTIDERALGGAPSKIHGLDQSFRTDTSGSTQPASKPHQSSTTGDHDDMEWISTLQVAQKDAHHLLQQTNSRLSTQLAAEKATISRVLEIYRDGCSRILDDLFQAQEARMQLYRQQMQAVKEQHADMCQDLFFIDNPNVGNHNHLEDSRILGYNPLTPPNLLQHEIALTETSRKTVLDGRNEAVAIVHGTDKRQRMMVVIGPCSIHDPEMALEYCDRLLKMKAKYADELLIVMRSYLEKPRTTVGWKGLINDPDIDNSFKINKGLRISRQLFVDLTNKGMPIASEMLDTISPQFLADCLSVGAVGARTTESQVHRELSSGLSFPVGFKNGTDGSLDVAVDAIGSVKHPHHFLSVTKPGVVSIVGTVGNPDCFVILRGGKKGPNYDAASIAEAKSKLTAKGMRPRLMVDCSHGNSEKNHKNQPKVAAVLAEQLAAGEDAIMGVMIESNINEGNQKVPAEGKAGLKYGVSITDACINWEDTESVLETLAQGVRARREKSETK</sequence>
<feature type="compositionally biased region" description="Polar residues" evidence="7">
    <location>
        <begin position="264"/>
        <end position="282"/>
    </location>
</feature>
<dbReference type="FunFam" id="3.20.20.70:FF:000005">
    <property type="entry name" value="Phospho-2-dehydro-3-deoxyheptonate aldolase"/>
    <property type="match status" value="1"/>
</dbReference>
<dbReference type="SUPFAM" id="SSF51569">
    <property type="entry name" value="Aldolase"/>
    <property type="match status" value="1"/>
</dbReference>
<gene>
    <name evidence="9" type="ORF">N7472_006745</name>
</gene>
<feature type="compositionally biased region" description="Polar residues" evidence="7">
    <location>
        <begin position="516"/>
        <end position="554"/>
    </location>
</feature>
<feature type="compositionally biased region" description="Polar residues" evidence="7">
    <location>
        <begin position="1"/>
        <end position="10"/>
    </location>
</feature>